<feature type="region of interest" description="Disordered" evidence="1">
    <location>
        <begin position="1"/>
        <end position="100"/>
    </location>
</feature>
<evidence type="ECO:0000256" key="1">
    <source>
        <dbReference type="SAM" id="MobiDB-lite"/>
    </source>
</evidence>
<accession>A0A1X2I702</accession>
<name>A0A1X2I702_9FUNG</name>
<evidence type="ECO:0000313" key="3">
    <source>
        <dbReference type="Proteomes" id="UP000193560"/>
    </source>
</evidence>
<organism evidence="2 3">
    <name type="scientific">Absidia repens</name>
    <dbReference type="NCBI Taxonomy" id="90262"/>
    <lineage>
        <taxon>Eukaryota</taxon>
        <taxon>Fungi</taxon>
        <taxon>Fungi incertae sedis</taxon>
        <taxon>Mucoromycota</taxon>
        <taxon>Mucoromycotina</taxon>
        <taxon>Mucoromycetes</taxon>
        <taxon>Mucorales</taxon>
        <taxon>Cunninghamellaceae</taxon>
        <taxon>Absidia</taxon>
    </lineage>
</organism>
<feature type="compositionally biased region" description="Low complexity" evidence="1">
    <location>
        <begin position="254"/>
        <end position="274"/>
    </location>
</feature>
<protein>
    <submittedName>
        <fullName evidence="2">Uncharacterized protein</fullName>
    </submittedName>
</protein>
<reference evidence="2 3" key="1">
    <citation type="submission" date="2016-07" db="EMBL/GenBank/DDBJ databases">
        <title>Pervasive Adenine N6-methylation of Active Genes in Fungi.</title>
        <authorList>
            <consortium name="DOE Joint Genome Institute"/>
            <person name="Mondo S.J."/>
            <person name="Dannebaum R.O."/>
            <person name="Kuo R.C."/>
            <person name="Labutti K."/>
            <person name="Haridas S."/>
            <person name="Kuo A."/>
            <person name="Salamov A."/>
            <person name="Ahrendt S.R."/>
            <person name="Lipzen A."/>
            <person name="Sullivan W."/>
            <person name="Andreopoulos W.B."/>
            <person name="Clum A."/>
            <person name="Lindquist E."/>
            <person name="Daum C."/>
            <person name="Ramamoorthy G.K."/>
            <person name="Gryganskyi A."/>
            <person name="Culley D."/>
            <person name="Magnuson J.K."/>
            <person name="James T.Y."/>
            <person name="O'Malley M.A."/>
            <person name="Stajich J.E."/>
            <person name="Spatafora J.W."/>
            <person name="Visel A."/>
            <person name="Grigoriev I.V."/>
        </authorList>
    </citation>
    <scope>NUCLEOTIDE SEQUENCE [LARGE SCALE GENOMIC DNA]</scope>
    <source>
        <strain evidence="2 3">NRRL 1336</strain>
    </source>
</reference>
<dbReference type="AlphaFoldDB" id="A0A1X2I702"/>
<dbReference type="OrthoDB" id="10658044at2759"/>
<feature type="region of interest" description="Disordered" evidence="1">
    <location>
        <begin position="129"/>
        <end position="274"/>
    </location>
</feature>
<dbReference type="EMBL" id="MCGE01000023">
    <property type="protein sequence ID" value="ORZ10741.1"/>
    <property type="molecule type" value="Genomic_DNA"/>
</dbReference>
<dbReference type="Proteomes" id="UP000193560">
    <property type="component" value="Unassembled WGS sequence"/>
</dbReference>
<feature type="compositionally biased region" description="Polar residues" evidence="1">
    <location>
        <begin position="21"/>
        <end position="38"/>
    </location>
</feature>
<gene>
    <name evidence="2" type="ORF">BCR42DRAFT_421926</name>
</gene>
<proteinExistence type="predicted"/>
<evidence type="ECO:0000313" key="2">
    <source>
        <dbReference type="EMBL" id="ORZ10741.1"/>
    </source>
</evidence>
<sequence>MDSIFSDFAGLNLTRPPPTQSSPSYPGVTTTATFNRRATYTGGILTPSSKINTNSKDSEFNTSSKYASIQPTATSSAPRAVTSVEDPSFMSNHKRTTSLQSNDPYSALRAHHDQQQLQHQQMISAIMATSQSSSALHNSTMKKQESENDPYAALRQLSGDSHDIFNNSLTILPSTSSTWSSPPPPQPQQLPSSPTWSSPPTPQPQQIATSLHSESHHVPLWQDKPYASTTEEWVEAEPFVPEENDDEEDEDVMTQISSTTTHSTSSSTKSNQVNTSFNAFIDLDPLANYKRNKAAGAAITTPST</sequence>
<feature type="compositionally biased region" description="Polar residues" evidence="1">
    <location>
        <begin position="129"/>
        <end position="141"/>
    </location>
</feature>
<feature type="compositionally biased region" description="Polar residues" evidence="1">
    <location>
        <begin position="46"/>
        <end position="77"/>
    </location>
</feature>
<keyword evidence="3" id="KW-1185">Reference proteome</keyword>
<comment type="caution">
    <text evidence="2">The sequence shown here is derived from an EMBL/GenBank/DDBJ whole genome shotgun (WGS) entry which is preliminary data.</text>
</comment>
<feature type="compositionally biased region" description="Acidic residues" evidence="1">
    <location>
        <begin position="232"/>
        <end position="252"/>
    </location>
</feature>